<name>A0ABW6SDZ6_9NOCA</name>
<accession>A0ABW6SDZ6</accession>
<keyword evidence="2 5" id="KW-0560">Oxidoreductase</keyword>
<keyword evidence="6" id="KW-1185">Reference proteome</keyword>
<dbReference type="EMBL" id="JBIAQY010000018">
    <property type="protein sequence ID" value="MFF3573381.1"/>
    <property type="molecule type" value="Genomic_DNA"/>
</dbReference>
<dbReference type="GO" id="GO:0016491">
    <property type="term" value="F:oxidoreductase activity"/>
    <property type="evidence" value="ECO:0007669"/>
    <property type="project" value="UniProtKB-KW"/>
</dbReference>
<dbReference type="SUPFAM" id="SSF51735">
    <property type="entry name" value="NAD(P)-binding Rossmann-fold domains"/>
    <property type="match status" value="1"/>
</dbReference>
<dbReference type="PANTHER" id="PTHR43976">
    <property type="entry name" value="SHORT CHAIN DEHYDROGENASE"/>
    <property type="match status" value="1"/>
</dbReference>
<dbReference type="EC" id="1.1.-.-" evidence="5"/>
<gene>
    <name evidence="5" type="ORF">ACFYXQ_37040</name>
</gene>
<feature type="domain" description="Ketoreductase" evidence="4">
    <location>
        <begin position="12"/>
        <end position="187"/>
    </location>
</feature>
<dbReference type="SMART" id="SM00822">
    <property type="entry name" value="PKS_KR"/>
    <property type="match status" value="1"/>
</dbReference>
<evidence type="ECO:0000313" key="5">
    <source>
        <dbReference type="EMBL" id="MFF3573381.1"/>
    </source>
</evidence>
<proteinExistence type="inferred from homology"/>
<evidence type="ECO:0000259" key="4">
    <source>
        <dbReference type="SMART" id="SM00822"/>
    </source>
</evidence>
<dbReference type="PRINTS" id="PR00081">
    <property type="entry name" value="GDHRDH"/>
</dbReference>
<dbReference type="PROSITE" id="PS00061">
    <property type="entry name" value="ADH_SHORT"/>
    <property type="match status" value="1"/>
</dbReference>
<comment type="similarity">
    <text evidence="1 3">Belongs to the short-chain dehydrogenases/reductases (SDR) family.</text>
</comment>
<evidence type="ECO:0000313" key="6">
    <source>
        <dbReference type="Proteomes" id="UP001601992"/>
    </source>
</evidence>
<dbReference type="PRINTS" id="PR00080">
    <property type="entry name" value="SDRFAMILY"/>
</dbReference>
<dbReference type="Gene3D" id="3.40.50.720">
    <property type="entry name" value="NAD(P)-binding Rossmann-like Domain"/>
    <property type="match status" value="1"/>
</dbReference>
<protein>
    <submittedName>
        <fullName evidence="5">SDR family oxidoreductase</fullName>
        <ecNumber evidence="5">1.1.-.-</ecNumber>
    </submittedName>
</protein>
<dbReference type="InterPro" id="IPR002347">
    <property type="entry name" value="SDR_fam"/>
</dbReference>
<comment type="caution">
    <text evidence="5">The sequence shown here is derived from an EMBL/GenBank/DDBJ whole genome shotgun (WGS) entry which is preliminary data.</text>
</comment>
<organism evidence="5 6">
    <name type="scientific">Nocardia jiangxiensis</name>
    <dbReference type="NCBI Taxonomy" id="282685"/>
    <lineage>
        <taxon>Bacteria</taxon>
        <taxon>Bacillati</taxon>
        <taxon>Actinomycetota</taxon>
        <taxon>Actinomycetes</taxon>
        <taxon>Mycobacteriales</taxon>
        <taxon>Nocardiaceae</taxon>
        <taxon>Nocardia</taxon>
    </lineage>
</organism>
<dbReference type="PANTHER" id="PTHR43976:SF16">
    <property type="entry name" value="SHORT-CHAIN DEHYDROGENASE_REDUCTASE FAMILY PROTEIN"/>
    <property type="match status" value="1"/>
</dbReference>
<evidence type="ECO:0000256" key="2">
    <source>
        <dbReference type="ARBA" id="ARBA00023002"/>
    </source>
</evidence>
<dbReference type="Pfam" id="PF00106">
    <property type="entry name" value="adh_short"/>
    <property type="match status" value="1"/>
</dbReference>
<dbReference type="Proteomes" id="UP001601992">
    <property type="component" value="Unassembled WGS sequence"/>
</dbReference>
<dbReference type="InterPro" id="IPR051911">
    <property type="entry name" value="SDR_oxidoreductase"/>
</dbReference>
<dbReference type="InterPro" id="IPR020904">
    <property type="entry name" value="Sc_DH/Rdtase_CS"/>
</dbReference>
<sequence>MMKHTDAPRSAKVVLVTGASSGLGLSIATHLQEAGYRVYGTSRRADGQRNAYGAFSLIPMDVTDDASVAAAIDTIISREGVLDVVICNAGMGLAGSIEDTTIDEAQLQFDTNFFGVHRVCRAALPSLRQRSTSSIIVVGSIAGVFGIPFQGFYAASKFALEGYVESLRLELRKTGVKATIVEPGSFRTEFTSGRVVIKGAGEGSFYRQDFANALALMEKEERDATADVGMLCTAVGDLLEMDRPPIRIAVGLKDETDLATRKHEWKPEELEQVIAESYGL</sequence>
<dbReference type="RefSeq" id="WP_387406382.1">
    <property type="nucleotide sequence ID" value="NZ_JBIAQY010000018.1"/>
</dbReference>
<evidence type="ECO:0000256" key="3">
    <source>
        <dbReference type="RuleBase" id="RU000363"/>
    </source>
</evidence>
<dbReference type="InterPro" id="IPR036291">
    <property type="entry name" value="NAD(P)-bd_dom_sf"/>
</dbReference>
<dbReference type="CDD" id="cd05374">
    <property type="entry name" value="17beta-HSD-like_SDR_c"/>
    <property type="match status" value="1"/>
</dbReference>
<evidence type="ECO:0000256" key="1">
    <source>
        <dbReference type="ARBA" id="ARBA00006484"/>
    </source>
</evidence>
<reference evidence="5 6" key="1">
    <citation type="submission" date="2024-10" db="EMBL/GenBank/DDBJ databases">
        <title>The Natural Products Discovery Center: Release of the First 8490 Sequenced Strains for Exploring Actinobacteria Biosynthetic Diversity.</title>
        <authorList>
            <person name="Kalkreuter E."/>
            <person name="Kautsar S.A."/>
            <person name="Yang D."/>
            <person name="Bader C.D."/>
            <person name="Teijaro C.N."/>
            <person name="Fluegel L."/>
            <person name="Davis C.M."/>
            <person name="Simpson J.R."/>
            <person name="Lauterbach L."/>
            <person name="Steele A.D."/>
            <person name="Gui C."/>
            <person name="Meng S."/>
            <person name="Li G."/>
            <person name="Viehrig K."/>
            <person name="Ye F."/>
            <person name="Su P."/>
            <person name="Kiefer A.F."/>
            <person name="Nichols A."/>
            <person name="Cepeda A.J."/>
            <person name="Yan W."/>
            <person name="Fan B."/>
            <person name="Jiang Y."/>
            <person name="Adhikari A."/>
            <person name="Zheng C.-J."/>
            <person name="Schuster L."/>
            <person name="Cowan T.M."/>
            <person name="Smanski M.J."/>
            <person name="Chevrette M.G."/>
            <person name="De Carvalho L.P.S."/>
            <person name="Shen B."/>
        </authorList>
    </citation>
    <scope>NUCLEOTIDE SEQUENCE [LARGE SCALE GENOMIC DNA]</scope>
    <source>
        <strain evidence="5 6">NPDC002593</strain>
    </source>
</reference>
<dbReference type="InterPro" id="IPR057326">
    <property type="entry name" value="KR_dom"/>
</dbReference>